<evidence type="ECO:0000313" key="3">
    <source>
        <dbReference type="Proteomes" id="UP000646946"/>
    </source>
</evidence>
<reference evidence="2 3" key="1">
    <citation type="journal article" name="Nat. Commun.">
        <title>Undinarchaeota illuminate DPANN phylogeny and the impact of gene transfer on archaeal evolution.</title>
        <authorList>
            <person name="Dombrowski N."/>
            <person name="Williams T.A."/>
            <person name="Sun J."/>
            <person name="Woodcroft B.J."/>
            <person name="Lee J.H."/>
            <person name="Minh B.Q."/>
            <person name="Rinke C."/>
            <person name="Spang A."/>
        </authorList>
    </citation>
    <scope>NUCLEOTIDE SEQUENCE [LARGE SCALE GENOMIC DNA]</scope>
    <source>
        <strain evidence="2">MAG_bin1129</strain>
    </source>
</reference>
<dbReference type="GO" id="GO:0008757">
    <property type="term" value="F:S-adenosylmethionine-dependent methyltransferase activity"/>
    <property type="evidence" value="ECO:0007669"/>
    <property type="project" value="InterPro"/>
</dbReference>
<protein>
    <submittedName>
        <fullName evidence="2">Class I SAM-dependent methyltransferase</fullName>
    </submittedName>
</protein>
<dbReference type="SUPFAM" id="SSF53335">
    <property type="entry name" value="S-adenosyl-L-methionine-dependent methyltransferases"/>
    <property type="match status" value="1"/>
</dbReference>
<dbReference type="CDD" id="cd02440">
    <property type="entry name" value="AdoMet_MTases"/>
    <property type="match status" value="1"/>
</dbReference>
<dbReference type="AlphaFoldDB" id="A0A832URK4"/>
<feature type="domain" description="Methyltransferase" evidence="1">
    <location>
        <begin position="10"/>
        <end position="142"/>
    </location>
</feature>
<accession>A0A832URK4</accession>
<dbReference type="Proteomes" id="UP000646946">
    <property type="component" value="Unassembled WGS sequence"/>
</dbReference>
<gene>
    <name evidence="2" type="ORF">H1016_02125</name>
</gene>
<dbReference type="InterPro" id="IPR025714">
    <property type="entry name" value="Methyltranfer_dom"/>
</dbReference>
<keyword evidence="2" id="KW-0489">Methyltransferase</keyword>
<comment type="caution">
    <text evidence="2">The sequence shown here is derived from an EMBL/GenBank/DDBJ whole genome shotgun (WGS) entry which is preliminary data.</text>
</comment>
<keyword evidence="2" id="KW-0808">Transferase</keyword>
<evidence type="ECO:0000259" key="1">
    <source>
        <dbReference type="Pfam" id="PF13847"/>
    </source>
</evidence>
<sequence>MSEEVKVINLDLGSGASPVCLYERKPGELYILFDMSREALKIAKQKIEKLEDKSIKVDYVLGRFNLLPFRDGSISHIEVRGITLESIYVEHESNRDIEEVISERIAEIARVLKPNGTVTMSTVAGFVLKKLQELFAAHNIYFEKEESREKLVTDWEKKYDRGTHFLVWTLRKR</sequence>
<dbReference type="Gene3D" id="3.40.50.150">
    <property type="entry name" value="Vaccinia Virus protein VP39"/>
    <property type="match status" value="1"/>
</dbReference>
<dbReference type="InterPro" id="IPR029063">
    <property type="entry name" value="SAM-dependent_MTases_sf"/>
</dbReference>
<proteinExistence type="predicted"/>
<keyword evidence="3" id="KW-1185">Reference proteome</keyword>
<evidence type="ECO:0000313" key="2">
    <source>
        <dbReference type="EMBL" id="HIK00317.1"/>
    </source>
</evidence>
<dbReference type="Pfam" id="PF13847">
    <property type="entry name" value="Methyltransf_31"/>
    <property type="match status" value="1"/>
</dbReference>
<name>A0A832URK4_9ARCH</name>
<dbReference type="GO" id="GO:0032259">
    <property type="term" value="P:methylation"/>
    <property type="evidence" value="ECO:0007669"/>
    <property type="project" value="UniProtKB-KW"/>
</dbReference>
<dbReference type="EMBL" id="DVAB01000021">
    <property type="protein sequence ID" value="HIK00317.1"/>
    <property type="molecule type" value="Genomic_DNA"/>
</dbReference>
<organism evidence="2 3">
    <name type="scientific">Candidatus Naiadarchaeum limnaeum</name>
    <dbReference type="NCBI Taxonomy" id="2756139"/>
    <lineage>
        <taxon>Archaea</taxon>
        <taxon>Candidatus Undinarchaeota</taxon>
        <taxon>Candidatus Undinarchaeia</taxon>
        <taxon>Candidatus Naiadarchaeales</taxon>
        <taxon>Candidatus Naiadarchaeaceae</taxon>
        <taxon>Candidatus Naiadarchaeum</taxon>
    </lineage>
</organism>